<dbReference type="PANTHER" id="PTHR46359">
    <property type="entry name" value="GEO07743P1"/>
    <property type="match status" value="1"/>
</dbReference>
<reference evidence="7" key="1">
    <citation type="submission" date="2018-07" db="EMBL/GenBank/DDBJ databases">
        <authorList>
            <person name="Quirk P.G."/>
            <person name="Krulwich T.A."/>
        </authorList>
    </citation>
    <scope>NUCLEOTIDE SEQUENCE</scope>
</reference>
<keyword evidence="3" id="KW-0862">Zinc</keyword>
<proteinExistence type="predicted"/>
<dbReference type="GO" id="GO:0006511">
    <property type="term" value="P:ubiquitin-dependent protein catabolic process"/>
    <property type="evidence" value="ECO:0007669"/>
    <property type="project" value="TreeGrafter"/>
</dbReference>
<evidence type="ECO:0000256" key="4">
    <source>
        <dbReference type="PROSITE-ProRule" id="PRU00175"/>
    </source>
</evidence>
<dbReference type="SMART" id="SM00184">
    <property type="entry name" value="RING"/>
    <property type="match status" value="1"/>
</dbReference>
<evidence type="ECO:0000313" key="7">
    <source>
        <dbReference type="EMBL" id="SSX17337.1"/>
    </source>
</evidence>
<evidence type="ECO:0000256" key="2">
    <source>
        <dbReference type="ARBA" id="ARBA00022771"/>
    </source>
</evidence>
<accession>A0A336LLV0</accession>
<dbReference type="AlphaFoldDB" id="A0A336LLV0"/>
<name>A0A336LLV0_CULSO</name>
<dbReference type="CDD" id="cd16468">
    <property type="entry name" value="RING-H2_RNF11"/>
    <property type="match status" value="1"/>
</dbReference>
<dbReference type="OMA" id="STKAKEC"/>
<protein>
    <submittedName>
        <fullName evidence="7">CSON012560 protein</fullName>
    </submittedName>
</protein>
<evidence type="ECO:0000256" key="1">
    <source>
        <dbReference type="ARBA" id="ARBA00022723"/>
    </source>
</evidence>
<dbReference type="InterPro" id="IPR052804">
    <property type="entry name" value="UEC_component"/>
</dbReference>
<dbReference type="InterPro" id="IPR001841">
    <property type="entry name" value="Znf_RING"/>
</dbReference>
<dbReference type="InterPro" id="IPR013083">
    <property type="entry name" value="Znf_RING/FYVE/PHD"/>
</dbReference>
<keyword evidence="1" id="KW-0479">Metal-binding</keyword>
<feature type="domain" description="RING-type" evidence="6">
    <location>
        <begin position="84"/>
        <end position="124"/>
    </location>
</feature>
<dbReference type="EMBL" id="UFQT01000005">
    <property type="protein sequence ID" value="SSX17337.1"/>
    <property type="molecule type" value="Genomic_DNA"/>
</dbReference>
<keyword evidence="2 4" id="KW-0863">Zinc-finger</keyword>
<dbReference type="Pfam" id="PF13639">
    <property type="entry name" value="zf-RING_2"/>
    <property type="match status" value="1"/>
</dbReference>
<dbReference type="Gene3D" id="3.30.40.10">
    <property type="entry name" value="Zinc/RING finger domain, C3HC4 (zinc finger)"/>
    <property type="match status" value="1"/>
</dbReference>
<dbReference type="GO" id="GO:0000151">
    <property type="term" value="C:ubiquitin ligase complex"/>
    <property type="evidence" value="ECO:0007669"/>
    <property type="project" value="TreeGrafter"/>
</dbReference>
<dbReference type="GO" id="GO:0061630">
    <property type="term" value="F:ubiquitin protein ligase activity"/>
    <property type="evidence" value="ECO:0007669"/>
    <property type="project" value="TreeGrafter"/>
</dbReference>
<evidence type="ECO:0000259" key="6">
    <source>
        <dbReference type="PROSITE" id="PS50089"/>
    </source>
</evidence>
<dbReference type="GO" id="GO:0008270">
    <property type="term" value="F:zinc ion binding"/>
    <property type="evidence" value="ECO:0007669"/>
    <property type="project" value="UniProtKB-KW"/>
</dbReference>
<evidence type="ECO:0000256" key="3">
    <source>
        <dbReference type="ARBA" id="ARBA00022833"/>
    </source>
</evidence>
<dbReference type="InterPro" id="IPR042981">
    <property type="entry name" value="RNF11_RING-H2"/>
</dbReference>
<feature type="region of interest" description="Disordered" evidence="5">
    <location>
        <begin position="22"/>
        <end position="54"/>
    </location>
</feature>
<organism evidence="7">
    <name type="scientific">Culicoides sonorensis</name>
    <name type="common">Biting midge</name>
    <dbReference type="NCBI Taxonomy" id="179676"/>
    <lineage>
        <taxon>Eukaryota</taxon>
        <taxon>Metazoa</taxon>
        <taxon>Ecdysozoa</taxon>
        <taxon>Arthropoda</taxon>
        <taxon>Hexapoda</taxon>
        <taxon>Insecta</taxon>
        <taxon>Pterygota</taxon>
        <taxon>Neoptera</taxon>
        <taxon>Endopterygota</taxon>
        <taxon>Diptera</taxon>
        <taxon>Nematocera</taxon>
        <taxon>Chironomoidea</taxon>
        <taxon>Ceratopogonidae</taxon>
        <taxon>Ceratopogoninae</taxon>
        <taxon>Culicoides</taxon>
        <taxon>Monoculicoides</taxon>
    </lineage>
</organism>
<sequence length="139" mass="15934">MGNCLKSASEDDNISFLRENIETTPRESIDQQNSSQPTYTSQSTQQTSLQHASEEEQIKIAKRIGLIQHLPTSLFDGSKKNRECIICFVEFEIGDNVRYLPCMHFFHQHCIDDWLMRSLTCPECLEPVDSALLTSYENS</sequence>
<dbReference type="PANTHER" id="PTHR46359:SF2">
    <property type="entry name" value="GEO07743P1"/>
    <property type="match status" value="1"/>
</dbReference>
<gene>
    <name evidence="7" type="primary">CSON012560</name>
</gene>
<dbReference type="VEuPathDB" id="VectorBase:CSON012560"/>
<feature type="compositionally biased region" description="Low complexity" evidence="5">
    <location>
        <begin position="31"/>
        <end position="50"/>
    </location>
</feature>
<dbReference type="PROSITE" id="PS50089">
    <property type="entry name" value="ZF_RING_2"/>
    <property type="match status" value="1"/>
</dbReference>
<dbReference type="SUPFAM" id="SSF57850">
    <property type="entry name" value="RING/U-box"/>
    <property type="match status" value="1"/>
</dbReference>
<evidence type="ECO:0000256" key="5">
    <source>
        <dbReference type="SAM" id="MobiDB-lite"/>
    </source>
</evidence>